<dbReference type="EMBL" id="CP032624">
    <property type="protein sequence ID" value="AYG05112.1"/>
    <property type="molecule type" value="Genomic_DNA"/>
</dbReference>
<dbReference type="GO" id="GO:0005975">
    <property type="term" value="P:carbohydrate metabolic process"/>
    <property type="evidence" value="ECO:0007669"/>
    <property type="project" value="UniProtKB-ARBA"/>
</dbReference>
<organism evidence="3 4">
    <name type="scientific">Gryllotalpicola protaetiae</name>
    <dbReference type="NCBI Taxonomy" id="2419771"/>
    <lineage>
        <taxon>Bacteria</taxon>
        <taxon>Bacillati</taxon>
        <taxon>Actinomycetota</taxon>
        <taxon>Actinomycetes</taxon>
        <taxon>Micrococcales</taxon>
        <taxon>Microbacteriaceae</taxon>
        <taxon>Gryllotalpicola</taxon>
    </lineage>
</organism>
<sequence length="351" mass="35831">MHAKKAIALATAALTAAITLLVAPAADAAGDDVTWAVRTASNDYGAARTSFHYTVSPGGSLTDAITVANQGDEPLELGVYAADGFTTGAGQLDLLRADQRQHGVGAWAQASAQSVAVAPGATAEVPFTISVPKGSAPGDYAGGIVTTLTQPDQAQGIAVDRRLGIRISLRVSGELQPALAVTDAHAHWRGGLNPFASGDATLSYTIRNTGNTTMDAAQSVAASGPFGLFHAKAAHVAAPPSLLPGESWKVTVPIHGVAAAFWFTATTSVTPKFVDASGSTNPLPAVSATATGAAVPWGLLLIILVIAALAVAGALLQRRRRARAKLREDERVQEAVERALAEANEKAPADS</sequence>
<evidence type="ECO:0000313" key="4">
    <source>
        <dbReference type="Proteomes" id="UP000275069"/>
    </source>
</evidence>
<keyword evidence="1" id="KW-0812">Transmembrane</keyword>
<accession>A0A387BRA7</accession>
<evidence type="ECO:0000256" key="2">
    <source>
        <dbReference type="SAM" id="SignalP"/>
    </source>
</evidence>
<dbReference type="Gene3D" id="2.60.40.10">
    <property type="entry name" value="Immunoglobulins"/>
    <property type="match status" value="1"/>
</dbReference>
<dbReference type="KEGG" id="gry:D7I44_17400"/>
<feature type="transmembrane region" description="Helical" evidence="1">
    <location>
        <begin position="294"/>
        <end position="316"/>
    </location>
</feature>
<keyword evidence="1" id="KW-0472">Membrane</keyword>
<feature type="signal peptide" evidence="2">
    <location>
        <begin position="1"/>
        <end position="28"/>
    </location>
</feature>
<feature type="chain" id="PRO_5017419054" evidence="2">
    <location>
        <begin position="29"/>
        <end position="351"/>
    </location>
</feature>
<reference evidence="3 4" key="1">
    <citation type="submission" date="2018-09" db="EMBL/GenBank/DDBJ databases">
        <title>Genome sequencing of strain 2DFW10M-5.</title>
        <authorList>
            <person name="Heo J."/>
            <person name="Kim S.-J."/>
            <person name="Kwon S.-W."/>
        </authorList>
    </citation>
    <scope>NUCLEOTIDE SEQUENCE [LARGE SCALE GENOMIC DNA]</scope>
    <source>
        <strain evidence="3 4">2DFW10M-5</strain>
    </source>
</reference>
<dbReference type="Proteomes" id="UP000275069">
    <property type="component" value="Chromosome"/>
</dbReference>
<keyword evidence="2" id="KW-0732">Signal</keyword>
<dbReference type="AlphaFoldDB" id="A0A387BRA7"/>
<gene>
    <name evidence="3" type="ORF">D7I44_17400</name>
</gene>
<dbReference type="OrthoDB" id="4336304at2"/>
<keyword evidence="1" id="KW-1133">Transmembrane helix</keyword>
<keyword evidence="4" id="KW-1185">Reference proteome</keyword>
<proteinExistence type="predicted"/>
<name>A0A387BRA7_9MICO</name>
<dbReference type="InterPro" id="IPR013783">
    <property type="entry name" value="Ig-like_fold"/>
</dbReference>
<dbReference type="RefSeq" id="WP_120790640.1">
    <property type="nucleotide sequence ID" value="NZ_CP032624.1"/>
</dbReference>
<protein>
    <submittedName>
        <fullName evidence="3">DUF916 domain-containing protein</fullName>
    </submittedName>
</protein>
<evidence type="ECO:0000256" key="1">
    <source>
        <dbReference type="SAM" id="Phobius"/>
    </source>
</evidence>
<evidence type="ECO:0000313" key="3">
    <source>
        <dbReference type="EMBL" id="AYG05112.1"/>
    </source>
</evidence>